<evidence type="ECO:0000256" key="2">
    <source>
        <dbReference type="ARBA" id="ARBA00022692"/>
    </source>
</evidence>
<feature type="transmembrane region" description="Helical" evidence="6">
    <location>
        <begin position="12"/>
        <end position="34"/>
    </location>
</feature>
<dbReference type="AlphaFoldDB" id="A0A9W8B155"/>
<dbReference type="OrthoDB" id="5977743at2759"/>
<evidence type="ECO:0000256" key="1">
    <source>
        <dbReference type="ARBA" id="ARBA00004141"/>
    </source>
</evidence>
<dbReference type="GO" id="GO:0016020">
    <property type="term" value="C:membrane"/>
    <property type="evidence" value="ECO:0007669"/>
    <property type="project" value="UniProtKB-SubCell"/>
</dbReference>
<evidence type="ECO:0000259" key="7">
    <source>
        <dbReference type="Pfam" id="PF00149"/>
    </source>
</evidence>
<feature type="transmembrane region" description="Helical" evidence="6">
    <location>
        <begin position="385"/>
        <end position="408"/>
    </location>
</feature>
<dbReference type="Proteomes" id="UP001151582">
    <property type="component" value="Unassembled WGS sequence"/>
</dbReference>
<dbReference type="Pfam" id="PF00149">
    <property type="entry name" value="Metallophos"/>
    <property type="match status" value="1"/>
</dbReference>
<evidence type="ECO:0000313" key="8">
    <source>
        <dbReference type="EMBL" id="KAJ1976499.1"/>
    </source>
</evidence>
<protein>
    <recommendedName>
        <fullName evidence="7">Calcineurin-like phosphoesterase domain-containing protein</fullName>
    </recommendedName>
</protein>
<feature type="non-terminal residue" evidence="8">
    <location>
        <position position="516"/>
    </location>
</feature>
<dbReference type="EMBL" id="JANBQB010000425">
    <property type="protein sequence ID" value="KAJ1976499.1"/>
    <property type="molecule type" value="Genomic_DNA"/>
</dbReference>
<reference evidence="8" key="1">
    <citation type="submission" date="2022-07" db="EMBL/GenBank/DDBJ databases">
        <title>Phylogenomic reconstructions and comparative analyses of Kickxellomycotina fungi.</title>
        <authorList>
            <person name="Reynolds N.K."/>
            <person name="Stajich J.E."/>
            <person name="Barry K."/>
            <person name="Grigoriev I.V."/>
            <person name="Crous P."/>
            <person name="Smith M.E."/>
        </authorList>
    </citation>
    <scope>NUCLEOTIDE SEQUENCE</scope>
    <source>
        <strain evidence="8">RSA 567</strain>
    </source>
</reference>
<accession>A0A9W8B155</accession>
<sequence length="516" mass="57080">MAIRCQPSLAGVAKWLPVGWMALIVYVEVVQYWWVVGQCGWPRPPSLDTHAASNSVRGDSAVFRLAIVADPQITDEYSYGLHGPLLFLNNFITDLYAKKNYRLLTGVKRPNAAVILGDMFDGGRHWTDDAWLAEYGRFQRIFRNHGQPRASQVPKQSASADYYNADSFFYHVVGNHDVGVGDTIIPSAITRYQQYFGPLSYHVTLGNHTLVSLNDLALDSNNPAGDDARAFLDIFGQSQAPSPMPRLLFTHIPLYRPANTDCGPDRHRGHTINQQFGFQYQDLVRSASTQRILDAIRPAVVFTGDDHDQCLVHHDRPASPANAITAWVPPASIPEYTIGSFSLAGGNTVPSFALLSLYNPLNDTAPPPPETPTWALQLCFLPNHVAMYIMYGIMALLTLVFLAFEAWVNHDKPGLFSFVSPLGKIGYSRIHAKDYEDDLYAQRDQREPDQATGEAISLQVMRSPSTRSSQRSGYSSRQDAADGMLAPRSSSFSPSLSIDDPAFFDAASHTYPLAAP</sequence>
<keyword evidence="3 6" id="KW-1133">Transmembrane helix</keyword>
<gene>
    <name evidence="8" type="ORF">H4R34_003955</name>
</gene>
<keyword evidence="4 6" id="KW-0472">Membrane</keyword>
<dbReference type="InterPro" id="IPR033308">
    <property type="entry name" value="PGAP5/Cdc1/Ted1"/>
</dbReference>
<feature type="domain" description="Calcineurin-like phosphoesterase" evidence="7">
    <location>
        <begin position="97"/>
        <end position="308"/>
    </location>
</feature>
<evidence type="ECO:0000256" key="4">
    <source>
        <dbReference type="ARBA" id="ARBA00023136"/>
    </source>
</evidence>
<dbReference type="GO" id="GO:0006506">
    <property type="term" value="P:GPI anchor biosynthetic process"/>
    <property type="evidence" value="ECO:0007669"/>
    <property type="project" value="InterPro"/>
</dbReference>
<name>A0A9W8B155_9FUNG</name>
<feature type="region of interest" description="Disordered" evidence="5">
    <location>
        <begin position="460"/>
        <end position="496"/>
    </location>
</feature>
<comment type="subcellular location">
    <subcellularLocation>
        <location evidence="1">Membrane</location>
        <topology evidence="1">Multi-pass membrane protein</topology>
    </subcellularLocation>
</comment>
<dbReference type="GO" id="GO:0016787">
    <property type="term" value="F:hydrolase activity"/>
    <property type="evidence" value="ECO:0007669"/>
    <property type="project" value="InterPro"/>
</dbReference>
<evidence type="ECO:0000313" key="9">
    <source>
        <dbReference type="Proteomes" id="UP001151582"/>
    </source>
</evidence>
<evidence type="ECO:0000256" key="6">
    <source>
        <dbReference type="SAM" id="Phobius"/>
    </source>
</evidence>
<dbReference type="PANTHER" id="PTHR13315">
    <property type="entry name" value="METALLO PHOSPHOESTERASE RELATED"/>
    <property type="match status" value="1"/>
</dbReference>
<dbReference type="GO" id="GO:0005783">
    <property type="term" value="C:endoplasmic reticulum"/>
    <property type="evidence" value="ECO:0007669"/>
    <property type="project" value="TreeGrafter"/>
</dbReference>
<dbReference type="InterPro" id="IPR029052">
    <property type="entry name" value="Metallo-depent_PP-like"/>
</dbReference>
<comment type="caution">
    <text evidence="8">The sequence shown here is derived from an EMBL/GenBank/DDBJ whole genome shotgun (WGS) entry which is preliminary data.</text>
</comment>
<dbReference type="InterPro" id="IPR004843">
    <property type="entry name" value="Calcineurin-like_PHP"/>
</dbReference>
<evidence type="ECO:0000256" key="3">
    <source>
        <dbReference type="ARBA" id="ARBA00022989"/>
    </source>
</evidence>
<evidence type="ECO:0000256" key="5">
    <source>
        <dbReference type="SAM" id="MobiDB-lite"/>
    </source>
</evidence>
<keyword evidence="2 6" id="KW-0812">Transmembrane</keyword>
<dbReference type="Gene3D" id="3.60.21.10">
    <property type="match status" value="1"/>
</dbReference>
<dbReference type="SUPFAM" id="SSF56300">
    <property type="entry name" value="Metallo-dependent phosphatases"/>
    <property type="match status" value="1"/>
</dbReference>
<organism evidence="8 9">
    <name type="scientific">Dimargaris verticillata</name>
    <dbReference type="NCBI Taxonomy" id="2761393"/>
    <lineage>
        <taxon>Eukaryota</taxon>
        <taxon>Fungi</taxon>
        <taxon>Fungi incertae sedis</taxon>
        <taxon>Zoopagomycota</taxon>
        <taxon>Kickxellomycotina</taxon>
        <taxon>Dimargaritomycetes</taxon>
        <taxon>Dimargaritales</taxon>
        <taxon>Dimargaritaceae</taxon>
        <taxon>Dimargaris</taxon>
    </lineage>
</organism>
<dbReference type="PANTHER" id="PTHR13315:SF4">
    <property type="entry name" value="METALLOPHOSPHOESTERASE, ISOFORM E"/>
    <property type="match status" value="1"/>
</dbReference>
<feature type="compositionally biased region" description="Low complexity" evidence="5">
    <location>
        <begin position="462"/>
        <end position="477"/>
    </location>
</feature>
<keyword evidence="9" id="KW-1185">Reference proteome</keyword>
<proteinExistence type="predicted"/>